<dbReference type="EMBL" id="CP000247">
    <property type="protein sequence ID" value="ABG70953.1"/>
    <property type="molecule type" value="Genomic_DNA"/>
</dbReference>
<dbReference type="GO" id="GO:0015473">
    <property type="term" value="F:fimbrial usher porin activity"/>
    <property type="evidence" value="ECO:0007669"/>
    <property type="project" value="InterPro"/>
</dbReference>
<dbReference type="Pfam" id="PF13954">
    <property type="entry name" value="PapC_N"/>
    <property type="match status" value="1"/>
</dbReference>
<dbReference type="KEGG" id="ecp:ECP_2970"/>
<keyword evidence="5 9" id="KW-0812">Transmembrane</keyword>
<dbReference type="InterPro" id="IPR037224">
    <property type="entry name" value="PapC_N_sf"/>
</dbReference>
<dbReference type="Gene3D" id="2.60.40.3110">
    <property type="match status" value="1"/>
</dbReference>
<reference evidence="13 14" key="1">
    <citation type="journal article" date="2006" name="Mol. Microbiol.">
        <title>Role of pathogenicity island-associated integrases in the genome plasticity of uropathogenic Escherichia coli strain 536.</title>
        <authorList>
            <person name="Hochhut B."/>
            <person name="Wilde C."/>
            <person name="Balling G."/>
            <person name="Middendorf B."/>
            <person name="Dobrindt U."/>
            <person name="Brzuszkiewicz E."/>
            <person name="Gottschalk G."/>
            <person name="Carniel E."/>
            <person name="Hacker J."/>
        </authorList>
    </citation>
    <scope>NUCLEOTIDE SEQUENCE [LARGE SCALE GENOMIC DNA]</scope>
    <source>
        <strain evidence="14">536 / UPEC</strain>
    </source>
</reference>
<evidence type="ECO:0000256" key="7">
    <source>
        <dbReference type="ARBA" id="ARBA00023136"/>
    </source>
</evidence>
<evidence type="ECO:0000256" key="10">
    <source>
        <dbReference type="SAM" id="Phobius"/>
    </source>
</evidence>
<evidence type="ECO:0000256" key="6">
    <source>
        <dbReference type="ARBA" id="ARBA00022729"/>
    </source>
</evidence>
<keyword evidence="4" id="KW-1134">Transmembrane beta strand</keyword>
<evidence type="ECO:0000259" key="11">
    <source>
        <dbReference type="Pfam" id="PF13953"/>
    </source>
</evidence>
<dbReference type="InterPro" id="IPR018030">
    <property type="entry name" value="Fimbrial_membr_usher_CS"/>
</dbReference>
<dbReference type="Gene3D" id="3.10.20.410">
    <property type="match status" value="1"/>
</dbReference>
<proteinExistence type="inferred from homology"/>
<dbReference type="PROSITE" id="PS01151">
    <property type="entry name" value="FIMBRIAL_USHER"/>
    <property type="match status" value="1"/>
</dbReference>
<comment type="subcellular location">
    <subcellularLocation>
        <location evidence="1 9">Cell outer membrane</location>
        <topology evidence="1 9">Multi-pass membrane protein</topology>
    </subcellularLocation>
</comment>
<evidence type="ECO:0000313" key="14">
    <source>
        <dbReference type="Proteomes" id="UP000009182"/>
    </source>
</evidence>
<keyword evidence="3 9" id="KW-0813">Transport</keyword>
<evidence type="ECO:0000256" key="2">
    <source>
        <dbReference type="ARBA" id="ARBA00008064"/>
    </source>
</evidence>
<evidence type="ECO:0000256" key="3">
    <source>
        <dbReference type="ARBA" id="ARBA00022448"/>
    </source>
</evidence>
<protein>
    <submittedName>
        <fullName evidence="13">Fimbrial usher protein PixC</fullName>
    </submittedName>
</protein>
<dbReference type="PANTHER" id="PTHR30451:SF10">
    <property type="entry name" value="OUTER MEMBRANE USHER PROTEIN YFCU-RELATED"/>
    <property type="match status" value="1"/>
</dbReference>
<dbReference type="AlphaFoldDB" id="A0A454A7L3"/>
<dbReference type="Pfam" id="PF00577">
    <property type="entry name" value="Usher"/>
    <property type="match status" value="1"/>
</dbReference>
<dbReference type="GO" id="GO:0009297">
    <property type="term" value="P:pilus assembly"/>
    <property type="evidence" value="ECO:0007669"/>
    <property type="project" value="InterPro"/>
</dbReference>
<keyword evidence="8 9" id="KW-0998">Cell outer membrane</keyword>
<evidence type="ECO:0000256" key="8">
    <source>
        <dbReference type="ARBA" id="ARBA00023237"/>
    </source>
</evidence>
<evidence type="ECO:0000256" key="4">
    <source>
        <dbReference type="ARBA" id="ARBA00022452"/>
    </source>
</evidence>
<evidence type="ECO:0000256" key="9">
    <source>
        <dbReference type="RuleBase" id="RU003884"/>
    </source>
</evidence>
<dbReference type="InterPro" id="IPR043142">
    <property type="entry name" value="PapC-like_C_sf"/>
</dbReference>
<keyword evidence="10" id="KW-1133">Transmembrane helix</keyword>
<name>A0A454A7L3_ECOL5</name>
<organism evidence="13 14">
    <name type="scientific">Escherichia coli O6:K15:H31 (strain 536 / UPEC)</name>
    <dbReference type="NCBI Taxonomy" id="362663"/>
    <lineage>
        <taxon>Bacteria</taxon>
        <taxon>Pseudomonadati</taxon>
        <taxon>Pseudomonadota</taxon>
        <taxon>Gammaproteobacteria</taxon>
        <taxon>Enterobacterales</taxon>
        <taxon>Enterobacteriaceae</taxon>
        <taxon>Escherichia</taxon>
    </lineage>
</organism>
<evidence type="ECO:0000256" key="5">
    <source>
        <dbReference type="ARBA" id="ARBA00022692"/>
    </source>
</evidence>
<keyword evidence="9" id="KW-1029">Fimbrium biogenesis</keyword>
<accession>A0A454A7L3</accession>
<dbReference type="Gene3D" id="2.60.40.2610">
    <property type="entry name" value="Outer membrane usher protein FimD, plug domain"/>
    <property type="match status" value="1"/>
</dbReference>
<dbReference type="SUPFAM" id="SSF141729">
    <property type="entry name" value="FimD N-terminal domain-like"/>
    <property type="match status" value="1"/>
</dbReference>
<gene>
    <name evidence="13" type="ordered locus">ECP_2970</name>
</gene>
<dbReference type="InterPro" id="IPR025949">
    <property type="entry name" value="PapC-like_C"/>
</dbReference>
<dbReference type="PANTHER" id="PTHR30451">
    <property type="entry name" value="OUTER MEMBRANE USHER PROTEIN"/>
    <property type="match status" value="1"/>
</dbReference>
<evidence type="ECO:0000256" key="1">
    <source>
        <dbReference type="ARBA" id="ARBA00004571"/>
    </source>
</evidence>
<feature type="transmembrane region" description="Helical" evidence="10">
    <location>
        <begin position="28"/>
        <end position="48"/>
    </location>
</feature>
<feature type="domain" description="PapC N-terminal" evidence="12">
    <location>
        <begin position="51"/>
        <end position="202"/>
    </location>
</feature>
<comment type="similarity">
    <text evidence="2 9">Belongs to the fimbrial export usher family.</text>
</comment>
<feature type="domain" description="PapC-like C-terminal" evidence="11">
    <location>
        <begin position="782"/>
        <end position="837"/>
    </location>
</feature>
<dbReference type="InterPro" id="IPR025885">
    <property type="entry name" value="PapC_N"/>
</dbReference>
<dbReference type="InterPro" id="IPR000015">
    <property type="entry name" value="Fimb_usher"/>
</dbReference>
<keyword evidence="7 9" id="KW-0472">Membrane</keyword>
<keyword evidence="6" id="KW-0732">Signal</keyword>
<dbReference type="Proteomes" id="UP000009182">
    <property type="component" value="Chromosome"/>
</dbReference>
<evidence type="ECO:0000313" key="13">
    <source>
        <dbReference type="EMBL" id="ABG70953.1"/>
    </source>
</evidence>
<evidence type="ECO:0000259" key="12">
    <source>
        <dbReference type="Pfam" id="PF13954"/>
    </source>
</evidence>
<dbReference type="GO" id="GO:0009279">
    <property type="term" value="C:cell outer membrane"/>
    <property type="evidence" value="ECO:0007669"/>
    <property type="project" value="UniProtKB-SubCell"/>
</dbReference>
<dbReference type="InterPro" id="IPR042186">
    <property type="entry name" value="FimD_plug_dom"/>
</dbReference>
<dbReference type="Pfam" id="PF13953">
    <property type="entry name" value="PapC_C"/>
    <property type="match status" value="1"/>
</dbReference>
<dbReference type="Gene3D" id="2.60.40.2070">
    <property type="match status" value="1"/>
</dbReference>
<sequence>MLKRVGCALQSVFVLNRLHIMKKNKSTFTINFITYSLMLSLAGVPVYAVDFNTDVLDAADRQNIDFSRFSRAGYIMPGQYQMEIRVNGQDISPSAFQIAFLEPPFSDSDNEKPLPEPCLTPEIVSRMGLTEASQEKVTYWNNGQCADFRQLSGVEIRPNPAEGMLYINMPQAWLEYSDASWLPPSRWDNGIPGLLFDYNINGTVNKPHQGKQSQSLNYNGTAGANFGAWRLRADYQGNLNHTTGSAQGTDSQFTWSRFYMYRAIPRWRANLTLGENYINSEIFSSWRYTGASLESDDRMLPPKLRGYAPQVSGIADTNARVVISQQGRILYDSTVPAGPFTIQDLDSSVRGRLDVEVIEQDGRKKTFQVDTAYVPYLTRPGQVRYKLVSGRSRTYEHTMEGPVFAAGEASWGISNTWSLYGGSIVAGDYNALAVGLGRDLSKFGTVSADVTQSVARIPGYDTKQGKSWRLSYSKRFDEVNTDITFAGYRFSERNYMTMDQYLNARYRNDFTGREKELYTVTLNKNFEDWKASVNLQYSHQTYWDRRTSDYYTLSVNRYFDAFSFKNIALGISASRSKYLNRDNDSAFVRLSVPWGTGTASYSGSMSNDRYTNTVGYSDTLNNGLSSYSLNAGVNSGGGQPSQRQMSAYYNHNGSLTNLSASFSAVENGYSSFGMSASGGATVTMKGAALHAGGMNGGTRLLVDTDGVGGVPVDGGRVYTNRWGIGVVTDVSSYYRNTTSVDLNKLPEDMEATRSVVESVLTEGAIGYREFEVLKGSRLFAVLRMSDNSYPPFGASVTNAKGRELGMVADSGLAWLSGVNPGETLNVGWDGRTQCVVDIPAHPDPAQQLLLPCRQVK</sequence>